<protein>
    <submittedName>
        <fullName evidence="1">Uncharacterized protein</fullName>
    </submittedName>
</protein>
<proteinExistence type="predicted"/>
<dbReference type="RefSeq" id="WP_153258321.1">
    <property type="nucleotide sequence ID" value="NZ_JMCC02000032.1"/>
</dbReference>
<dbReference type="AlphaFoldDB" id="A0A0C2D538"/>
<dbReference type="EMBL" id="JMCC02000032">
    <property type="protein sequence ID" value="KIG16805.1"/>
    <property type="molecule type" value="Genomic_DNA"/>
</dbReference>
<gene>
    <name evidence="1" type="ORF">DB30_04149</name>
</gene>
<dbReference type="Proteomes" id="UP000031599">
    <property type="component" value="Unassembled WGS sequence"/>
</dbReference>
<name>A0A0C2D538_9BACT</name>
<sequence length="56" mass="5807">MSSAPVLPDWTVLVNRNTIAAMATAAASSLETTVYTSPSTHAALPRNSAAAIYTNK</sequence>
<evidence type="ECO:0000313" key="2">
    <source>
        <dbReference type="Proteomes" id="UP000031599"/>
    </source>
</evidence>
<organism evidence="1 2">
    <name type="scientific">Enhygromyxa salina</name>
    <dbReference type="NCBI Taxonomy" id="215803"/>
    <lineage>
        <taxon>Bacteria</taxon>
        <taxon>Pseudomonadati</taxon>
        <taxon>Myxococcota</taxon>
        <taxon>Polyangia</taxon>
        <taxon>Nannocystales</taxon>
        <taxon>Nannocystaceae</taxon>
        <taxon>Enhygromyxa</taxon>
    </lineage>
</organism>
<comment type="caution">
    <text evidence="1">The sequence shown here is derived from an EMBL/GenBank/DDBJ whole genome shotgun (WGS) entry which is preliminary data.</text>
</comment>
<evidence type="ECO:0000313" key="1">
    <source>
        <dbReference type="EMBL" id="KIG16805.1"/>
    </source>
</evidence>
<accession>A0A0C2D538</accession>
<reference evidence="1 2" key="1">
    <citation type="submission" date="2014-12" db="EMBL/GenBank/DDBJ databases">
        <title>Genome assembly of Enhygromyxa salina DSM 15201.</title>
        <authorList>
            <person name="Sharma G."/>
            <person name="Subramanian S."/>
        </authorList>
    </citation>
    <scope>NUCLEOTIDE SEQUENCE [LARGE SCALE GENOMIC DNA]</scope>
    <source>
        <strain evidence="1 2">DSM 15201</strain>
    </source>
</reference>